<dbReference type="EMBL" id="JAPZLT010000011">
    <property type="protein sequence ID" value="MCZ7911443.1"/>
    <property type="molecule type" value="Genomic_DNA"/>
</dbReference>
<dbReference type="SUPFAM" id="SSF52540">
    <property type="entry name" value="P-loop containing nucleoside triphosphate hydrolases"/>
    <property type="match status" value="1"/>
</dbReference>
<dbReference type="NCBIfam" id="TIGR01313">
    <property type="entry name" value="therm_gnt_kin"/>
    <property type="match status" value="1"/>
</dbReference>
<dbReference type="RefSeq" id="WP_269832227.1">
    <property type="nucleotide sequence ID" value="NZ_JAPZLT010000011.1"/>
</dbReference>
<reference evidence="11" key="1">
    <citation type="submission" date="2022-12" db="EMBL/GenBank/DDBJ databases">
        <title>Draft genome sequences of 22 rhizogenic Agrobacterium biovar 1 strains, the causative agent of hairy root disease.</title>
        <authorList>
            <person name="Kim N."/>
            <person name="Vargas P."/>
            <person name="Rediers H."/>
        </authorList>
    </citation>
    <scope>NUCLEOTIDE SEQUENCE</scope>
    <source>
        <strain evidence="11">ST07.17.026</strain>
    </source>
</reference>
<dbReference type="GO" id="GO:0005737">
    <property type="term" value="C:cytoplasm"/>
    <property type="evidence" value="ECO:0007669"/>
    <property type="project" value="TreeGrafter"/>
</dbReference>
<gene>
    <name evidence="11" type="ORF">O9X94_19130</name>
</gene>
<keyword evidence="6 10" id="KW-0418">Kinase</keyword>
<dbReference type="Proteomes" id="UP001151309">
    <property type="component" value="Unassembled WGS sequence"/>
</dbReference>
<comment type="caution">
    <text evidence="11">The sequence shown here is derived from an EMBL/GenBank/DDBJ whole genome shotgun (WGS) entry which is preliminary data.</text>
</comment>
<evidence type="ECO:0000256" key="8">
    <source>
        <dbReference type="ARBA" id="ARBA00023064"/>
    </source>
</evidence>
<evidence type="ECO:0000256" key="5">
    <source>
        <dbReference type="ARBA" id="ARBA00022741"/>
    </source>
</evidence>
<dbReference type="FunFam" id="3.40.50.300:FF:000522">
    <property type="entry name" value="Gluconokinase"/>
    <property type="match status" value="1"/>
</dbReference>
<dbReference type="GO" id="GO:0019521">
    <property type="term" value="P:D-gluconate metabolic process"/>
    <property type="evidence" value="ECO:0007669"/>
    <property type="project" value="UniProtKB-KW"/>
</dbReference>
<comment type="catalytic activity">
    <reaction evidence="9 10">
        <text>D-gluconate + ATP = 6-phospho-D-gluconate + ADP + H(+)</text>
        <dbReference type="Rhea" id="RHEA:19433"/>
        <dbReference type="ChEBI" id="CHEBI:15378"/>
        <dbReference type="ChEBI" id="CHEBI:18391"/>
        <dbReference type="ChEBI" id="CHEBI:30616"/>
        <dbReference type="ChEBI" id="CHEBI:58759"/>
        <dbReference type="ChEBI" id="CHEBI:456216"/>
        <dbReference type="EC" id="2.7.1.12"/>
    </reaction>
</comment>
<proteinExistence type="inferred from homology"/>
<evidence type="ECO:0000256" key="2">
    <source>
        <dbReference type="ARBA" id="ARBA00008420"/>
    </source>
</evidence>
<dbReference type="PANTHER" id="PTHR43442:SF3">
    <property type="entry name" value="GLUCONOKINASE-RELATED"/>
    <property type="match status" value="1"/>
</dbReference>
<comment type="similarity">
    <text evidence="2 10">Belongs to the gluconokinase GntK/GntV family.</text>
</comment>
<evidence type="ECO:0000256" key="10">
    <source>
        <dbReference type="RuleBase" id="RU363066"/>
    </source>
</evidence>
<dbReference type="CDD" id="cd02021">
    <property type="entry name" value="GntK"/>
    <property type="match status" value="1"/>
</dbReference>
<comment type="pathway">
    <text evidence="1">Carbohydrate acid metabolism.</text>
</comment>
<organism evidence="11 12">
    <name type="scientific">Agrobacterium leguminum</name>
    <dbReference type="NCBI Taxonomy" id="2792015"/>
    <lineage>
        <taxon>Bacteria</taxon>
        <taxon>Pseudomonadati</taxon>
        <taxon>Pseudomonadota</taxon>
        <taxon>Alphaproteobacteria</taxon>
        <taxon>Hyphomicrobiales</taxon>
        <taxon>Rhizobiaceae</taxon>
        <taxon>Rhizobium/Agrobacterium group</taxon>
        <taxon>Agrobacterium</taxon>
    </lineage>
</organism>
<dbReference type="Gene3D" id="3.40.50.300">
    <property type="entry name" value="P-loop containing nucleotide triphosphate hydrolases"/>
    <property type="match status" value="1"/>
</dbReference>
<dbReference type="AlphaFoldDB" id="A0A9X3KGT5"/>
<dbReference type="Pfam" id="PF13671">
    <property type="entry name" value="AAA_33"/>
    <property type="match status" value="1"/>
</dbReference>
<dbReference type="InterPro" id="IPR027417">
    <property type="entry name" value="P-loop_NTPase"/>
</dbReference>
<evidence type="ECO:0000256" key="3">
    <source>
        <dbReference type="ARBA" id="ARBA00012054"/>
    </source>
</evidence>
<protein>
    <recommendedName>
        <fullName evidence="3 10">Gluconokinase</fullName>
        <ecNumber evidence="3 10">2.7.1.12</ecNumber>
    </recommendedName>
</protein>
<keyword evidence="4 10" id="KW-0808">Transferase</keyword>
<sequence>MTDPTISATTYSPGPIVVMGVSGCGKSSVGAKLADYFEALFVEGDSLHSPENVRKMRLGTPLQDQDRWPWLDRIGHSLSAGVQSPRSVVVSCSALRRAYRDRLRELAGQPLTFIFLQGDRTLLAARMAERRHEYMPLSLLDSQLATLELPEAEPDVVTIDINQPLEAIVGRAMTVLALRRQTTS</sequence>
<accession>A0A9X3KGT5</accession>
<evidence type="ECO:0000313" key="12">
    <source>
        <dbReference type="Proteomes" id="UP001151309"/>
    </source>
</evidence>
<evidence type="ECO:0000256" key="1">
    <source>
        <dbReference type="ARBA" id="ARBA00004761"/>
    </source>
</evidence>
<evidence type="ECO:0000256" key="7">
    <source>
        <dbReference type="ARBA" id="ARBA00022840"/>
    </source>
</evidence>
<dbReference type="GO" id="GO:0005524">
    <property type="term" value="F:ATP binding"/>
    <property type="evidence" value="ECO:0007669"/>
    <property type="project" value="UniProtKB-KW"/>
</dbReference>
<evidence type="ECO:0000313" key="11">
    <source>
        <dbReference type="EMBL" id="MCZ7911443.1"/>
    </source>
</evidence>
<keyword evidence="8" id="KW-0311">Gluconate utilization</keyword>
<evidence type="ECO:0000256" key="6">
    <source>
        <dbReference type="ARBA" id="ARBA00022777"/>
    </source>
</evidence>
<name>A0A9X3KGT5_9HYPH</name>
<keyword evidence="12" id="KW-1185">Reference proteome</keyword>
<keyword evidence="7 10" id="KW-0067">ATP-binding</keyword>
<keyword evidence="5 10" id="KW-0547">Nucleotide-binding</keyword>
<dbReference type="EC" id="2.7.1.12" evidence="3 10"/>
<dbReference type="InterPro" id="IPR006001">
    <property type="entry name" value="Therm_gnt_kin"/>
</dbReference>
<dbReference type="GO" id="GO:0046316">
    <property type="term" value="F:gluconokinase activity"/>
    <property type="evidence" value="ECO:0007669"/>
    <property type="project" value="UniProtKB-EC"/>
</dbReference>
<evidence type="ECO:0000256" key="4">
    <source>
        <dbReference type="ARBA" id="ARBA00022679"/>
    </source>
</evidence>
<dbReference type="PANTHER" id="PTHR43442">
    <property type="entry name" value="GLUCONOKINASE-RELATED"/>
    <property type="match status" value="1"/>
</dbReference>
<evidence type="ECO:0000256" key="9">
    <source>
        <dbReference type="ARBA" id="ARBA00048090"/>
    </source>
</evidence>